<sequence length="259" mass="30257">MPVVDLLPILELNEWIEGFTLFKNYGDGNFLAEFIERKLSEFDPEQRRKAGKLSTLPKLLRKYSQAVGFTALDFIPSSASQVAKIMNELEDPPVDLSAVDLLRNSFRKTCEEVEKRHPEEWRNQYQLTRWLFHKRRYSQATIALEECIFSYVLENTGFNVLDEVRRRLGDAFREDREKNVFFTPALNSLFSKIQDLRNKTGHAFMQKEAGEGDIKDAIDKLERYIEETQKVLNEGGIRNREALIDYMKSRLSARKNPQL</sequence>
<feature type="coiled-coil region" evidence="1">
    <location>
        <begin position="207"/>
        <end position="234"/>
    </location>
</feature>
<dbReference type="AlphaFoldDB" id="A0A7C5Q7Q6"/>
<dbReference type="EMBL" id="DRNB01000048">
    <property type="protein sequence ID" value="HHJ63555.1"/>
    <property type="molecule type" value="Genomic_DNA"/>
</dbReference>
<proteinExistence type="predicted"/>
<gene>
    <name evidence="2" type="ORF">ENJ61_01470</name>
</gene>
<keyword evidence="1" id="KW-0175">Coiled coil</keyword>
<evidence type="ECO:0000313" key="2">
    <source>
        <dbReference type="EMBL" id="HHJ63555.1"/>
    </source>
</evidence>
<evidence type="ECO:0000256" key="1">
    <source>
        <dbReference type="SAM" id="Coils"/>
    </source>
</evidence>
<organism evidence="2">
    <name type="scientific">Aquifex aeolicus</name>
    <dbReference type="NCBI Taxonomy" id="63363"/>
    <lineage>
        <taxon>Bacteria</taxon>
        <taxon>Pseudomonadati</taxon>
        <taxon>Aquificota</taxon>
        <taxon>Aquificia</taxon>
        <taxon>Aquificales</taxon>
        <taxon>Aquificaceae</taxon>
        <taxon>Aquifex</taxon>
    </lineage>
</organism>
<name>A0A7C5Q7Q6_AQUAO</name>
<dbReference type="Proteomes" id="UP000885792">
    <property type="component" value="Unassembled WGS sequence"/>
</dbReference>
<comment type="caution">
    <text evidence="2">The sequence shown here is derived from an EMBL/GenBank/DDBJ whole genome shotgun (WGS) entry which is preliminary data.</text>
</comment>
<protein>
    <submittedName>
        <fullName evidence="2">Uncharacterized protein</fullName>
    </submittedName>
</protein>
<accession>A0A7C5Q7Q6</accession>
<reference evidence="2" key="1">
    <citation type="journal article" date="2020" name="mSystems">
        <title>Genome- and Community-Level Interaction Insights into Carbon Utilization and Element Cycling Functions of Hydrothermarchaeota in Hydrothermal Sediment.</title>
        <authorList>
            <person name="Zhou Z."/>
            <person name="Liu Y."/>
            <person name="Xu W."/>
            <person name="Pan J."/>
            <person name="Luo Z.H."/>
            <person name="Li M."/>
        </authorList>
    </citation>
    <scope>NUCLEOTIDE SEQUENCE [LARGE SCALE GENOMIC DNA]</scope>
    <source>
        <strain evidence="2">HyVt-501</strain>
    </source>
</reference>